<comment type="caution">
    <text evidence="1">The sequence shown here is derived from an EMBL/GenBank/DDBJ whole genome shotgun (WGS) entry which is preliminary data.</text>
</comment>
<proteinExistence type="predicted"/>
<dbReference type="Proteomes" id="UP000070463">
    <property type="component" value="Unassembled WGS sequence"/>
</dbReference>
<reference evidence="1 2" key="1">
    <citation type="journal article" date="2016" name="Sci. Rep.">
        <title>Metabolic traits of an uncultured archaeal lineage -MSBL1- from brine pools of the Red Sea.</title>
        <authorList>
            <person name="Mwirichia R."/>
            <person name="Alam I."/>
            <person name="Rashid M."/>
            <person name="Vinu M."/>
            <person name="Ba-Alawi W."/>
            <person name="Anthony Kamau A."/>
            <person name="Kamanda Ngugi D."/>
            <person name="Goker M."/>
            <person name="Klenk H.P."/>
            <person name="Bajic V."/>
            <person name="Stingl U."/>
        </authorList>
    </citation>
    <scope>NUCLEOTIDE SEQUENCE [LARGE SCALE GENOMIC DNA]</scope>
    <source>
        <strain evidence="1">SCGC-AAA259I09</strain>
    </source>
</reference>
<dbReference type="EMBL" id="LHXR01000128">
    <property type="protein sequence ID" value="KXA95916.1"/>
    <property type="molecule type" value="Genomic_DNA"/>
</dbReference>
<organism evidence="1 2">
    <name type="scientific">candidate division MSBL1 archaeon SCGC-AAA259I09</name>
    <dbReference type="NCBI Taxonomy" id="1698267"/>
    <lineage>
        <taxon>Archaea</taxon>
        <taxon>Methanobacteriati</taxon>
        <taxon>Methanobacteriota</taxon>
        <taxon>candidate division MSBL1</taxon>
    </lineage>
</organism>
<name>A0A133UP14_9EURY</name>
<keyword evidence="2" id="KW-1185">Reference proteome</keyword>
<protein>
    <submittedName>
        <fullName evidence="1">Uncharacterized protein</fullName>
    </submittedName>
</protein>
<dbReference type="Gene3D" id="3.40.50.300">
    <property type="entry name" value="P-loop containing nucleotide triphosphate hydrolases"/>
    <property type="match status" value="1"/>
</dbReference>
<evidence type="ECO:0000313" key="2">
    <source>
        <dbReference type="Proteomes" id="UP000070463"/>
    </source>
</evidence>
<dbReference type="AlphaFoldDB" id="A0A133UP14"/>
<accession>A0A133UP14</accession>
<evidence type="ECO:0000313" key="1">
    <source>
        <dbReference type="EMBL" id="KXA95916.1"/>
    </source>
</evidence>
<gene>
    <name evidence="1" type="ORF">AKJ37_06505</name>
</gene>
<dbReference type="InterPro" id="IPR027417">
    <property type="entry name" value="P-loop_NTPase"/>
</dbReference>
<sequence>MVKGKTKPNFEIFWTKGSKKINFHNPNIFFCLGRRGSGKSAFLETIGYHHLQNGCKILDLFGSKDGEGLAWIRSKVAEDYDTKLIHGEMVDLQKHKGIKGTKFSLEDLKKADIFISASPLYTSMDNEFDSVNHIFDKLWNRTYWSTPIFIIIREAANLLYSRVKVRKNQPMAKAELTYMLRESRHSGLALGLDSTKHTSIDVDIRKLTDYLVLKNLGMYGLPKDLHWIYSIFDPNTLQKFNPNEYGLVTKEGAMGLGTFDLPRWHKRKGEHILRKVGVNPKYYESEKESEQAIGYVREVCESLTGNFTPSDISDWIKENKGVEIRPEGVGLYLRRIDYTTENQSIDGKQMRTVKQIGGS</sequence>